<reference evidence="3" key="1">
    <citation type="journal article" date="2011" name="Nature">
        <title>Genome sequence and analysis of the tuber crop potato.</title>
        <authorList>
            <consortium name="The Potato Genome Sequencing Consortium"/>
        </authorList>
    </citation>
    <scope>NUCLEOTIDE SEQUENCE [LARGE SCALE GENOMIC DNA]</scope>
    <source>
        <strain evidence="3">cv. DM1-3 516 R44</strain>
    </source>
</reference>
<evidence type="ECO:0000256" key="1">
    <source>
        <dbReference type="SAM" id="MobiDB-lite"/>
    </source>
</evidence>
<dbReference type="InParanoid" id="M1DMT1"/>
<feature type="region of interest" description="Disordered" evidence="1">
    <location>
        <begin position="152"/>
        <end position="183"/>
    </location>
</feature>
<dbReference type="PaxDb" id="4113-PGSC0003DMT400091516"/>
<name>M1DMT1_SOLTU</name>
<evidence type="ECO:0008006" key="4">
    <source>
        <dbReference type="Google" id="ProtNLM"/>
    </source>
</evidence>
<dbReference type="Gramene" id="PGSC0003DMT400091516">
    <property type="protein sequence ID" value="PGSC0003DMT400091516"/>
    <property type="gene ID" value="PGSC0003DMG400041087"/>
</dbReference>
<dbReference type="PANTHER" id="PTHR33180:SF31">
    <property type="entry name" value="POLYPROTEIN PROTEIN"/>
    <property type="match status" value="1"/>
</dbReference>
<accession>M1DMT1</accession>
<feature type="compositionally biased region" description="Basic and acidic residues" evidence="1">
    <location>
        <begin position="1"/>
        <end position="26"/>
    </location>
</feature>
<organism evidence="2 3">
    <name type="scientific">Solanum tuberosum</name>
    <name type="common">Potato</name>
    <dbReference type="NCBI Taxonomy" id="4113"/>
    <lineage>
        <taxon>Eukaryota</taxon>
        <taxon>Viridiplantae</taxon>
        <taxon>Streptophyta</taxon>
        <taxon>Embryophyta</taxon>
        <taxon>Tracheophyta</taxon>
        <taxon>Spermatophyta</taxon>
        <taxon>Magnoliopsida</taxon>
        <taxon>eudicotyledons</taxon>
        <taxon>Gunneridae</taxon>
        <taxon>Pentapetalae</taxon>
        <taxon>asterids</taxon>
        <taxon>lamiids</taxon>
        <taxon>Solanales</taxon>
        <taxon>Solanaceae</taxon>
        <taxon>Solanoideae</taxon>
        <taxon>Solaneae</taxon>
        <taxon>Solanum</taxon>
    </lineage>
</organism>
<dbReference type="AlphaFoldDB" id="M1DMT1"/>
<evidence type="ECO:0000313" key="3">
    <source>
        <dbReference type="Proteomes" id="UP000011115"/>
    </source>
</evidence>
<sequence length="210" mass="23673">MELEVLYKKKDRYIPPHERRKSKDYEDGQVEEILSLIVHKVKDRDRVLNEIKENRAKGITINEDAAASRTKATKRPTTGEKGKGKGQTLTPASPEVSSDSDGIYATHLTTCKSDDEHQNPRATTSEPEDDELLMARNAELCSKRMHDPSRIIVPETHTSPPAPDQVVVPTPPTQGLSPRSMSRLKTEGMRTIIEEKKLSIDGVIDRYREF</sequence>
<dbReference type="HOGENOM" id="CLU_029307_5_1_1"/>
<evidence type="ECO:0000313" key="2">
    <source>
        <dbReference type="EnsemblPlants" id="PGSC0003DMT400091516"/>
    </source>
</evidence>
<keyword evidence="3" id="KW-1185">Reference proteome</keyword>
<reference evidence="2" key="2">
    <citation type="submission" date="2015-06" db="UniProtKB">
        <authorList>
            <consortium name="EnsemblPlants"/>
        </authorList>
    </citation>
    <scope>IDENTIFICATION</scope>
    <source>
        <strain evidence="2">DM1-3 516 R44</strain>
    </source>
</reference>
<feature type="region of interest" description="Disordered" evidence="1">
    <location>
        <begin position="57"/>
        <end position="132"/>
    </location>
</feature>
<proteinExistence type="predicted"/>
<dbReference type="PANTHER" id="PTHR33180">
    <property type="entry name" value="PHOTOSYSTEM II CP43 REACTION CENTER PROTEIN"/>
    <property type="match status" value="1"/>
</dbReference>
<dbReference type="EnsemblPlants" id="PGSC0003DMT400091516">
    <property type="protein sequence ID" value="PGSC0003DMT400091516"/>
    <property type="gene ID" value="PGSC0003DMG400041087"/>
</dbReference>
<feature type="region of interest" description="Disordered" evidence="1">
    <location>
        <begin position="1"/>
        <end position="28"/>
    </location>
</feature>
<feature type="compositionally biased region" description="Polar residues" evidence="1">
    <location>
        <begin position="89"/>
        <end position="100"/>
    </location>
</feature>
<protein>
    <recommendedName>
        <fullName evidence="4">Integrase core domain containing protein</fullName>
    </recommendedName>
</protein>
<dbReference type="Proteomes" id="UP000011115">
    <property type="component" value="Unassembled WGS sequence"/>
</dbReference>